<organism evidence="1 2">
    <name type="scientific">Eretmocerus hayati</name>
    <dbReference type="NCBI Taxonomy" id="131215"/>
    <lineage>
        <taxon>Eukaryota</taxon>
        <taxon>Metazoa</taxon>
        <taxon>Ecdysozoa</taxon>
        <taxon>Arthropoda</taxon>
        <taxon>Hexapoda</taxon>
        <taxon>Insecta</taxon>
        <taxon>Pterygota</taxon>
        <taxon>Neoptera</taxon>
        <taxon>Endopterygota</taxon>
        <taxon>Hymenoptera</taxon>
        <taxon>Apocrita</taxon>
        <taxon>Proctotrupomorpha</taxon>
        <taxon>Chalcidoidea</taxon>
        <taxon>Aphelinidae</taxon>
        <taxon>Aphelininae</taxon>
        <taxon>Eretmocerus</taxon>
    </lineage>
</organism>
<name>A0ACC2NBW6_9HYME</name>
<dbReference type="Proteomes" id="UP001239111">
    <property type="component" value="Chromosome 4"/>
</dbReference>
<evidence type="ECO:0000313" key="2">
    <source>
        <dbReference type="Proteomes" id="UP001239111"/>
    </source>
</evidence>
<comment type="caution">
    <text evidence="1">The sequence shown here is derived from an EMBL/GenBank/DDBJ whole genome shotgun (WGS) entry which is preliminary data.</text>
</comment>
<reference evidence="1" key="1">
    <citation type="submission" date="2023-04" db="EMBL/GenBank/DDBJ databases">
        <title>A chromosome-level genome assembly of the parasitoid wasp Eretmocerus hayati.</title>
        <authorList>
            <person name="Zhong Y."/>
            <person name="Liu S."/>
            <person name="Liu Y."/>
        </authorList>
    </citation>
    <scope>NUCLEOTIDE SEQUENCE</scope>
    <source>
        <strain evidence="1">ZJU_SS_LIU_2023</strain>
    </source>
</reference>
<keyword evidence="2" id="KW-1185">Reference proteome</keyword>
<proteinExistence type="predicted"/>
<sequence length="539" mass="60595">MTCNRDFFPFVTEKCRIYASISFAVLLLGVGLPLWWHTTEVPRVTLPYSGIKALDELEPRIHLKLYLGCLESHRAGLLANELLQLLTQHGHSEIFRMSLSQFVTGKTSIAKAKTIADLDQAVKKFNNFTYGDILLLEAPAGFESGHFVHVTSGRALYFSREADSEKIAHVLLQWIYREEALLLTKNALSSPEEYSLDEENRRRFPASPKYDVLLSIVNPDPESVKLNRDLSSMAQDYLEPFLEGLTPLADFSVKTQWLYLVPLGVEPKFVSEIGKVSRHYALSEDLLPQIITPLEKKLASQVSLHPTMNLVVYVVPCDNVPTYIYGRNGRRPVKSHDFEAFHSPRWGGIILVNPPISYCNRVNMTDEFQLNKEALVKVLLEHLRLLIGIADKAPIDGVSVEPLRGGKARSWEIDEALRLRSVEQLTSASLTLRSLSRLLRGIGNIVITDEVGSGIVRALAMVQHSAKLLDEADLVNGFLASKRAFIKAEAAFNDPSLLALLYFPDDQKYAVYIPLFLPVMIPVLFSLKNIKNYLFCSDE</sequence>
<dbReference type="EMBL" id="CM056744">
    <property type="protein sequence ID" value="KAJ8668186.1"/>
    <property type="molecule type" value="Genomic_DNA"/>
</dbReference>
<protein>
    <submittedName>
        <fullName evidence="1">Uncharacterized protein</fullName>
    </submittedName>
</protein>
<accession>A0ACC2NBW6</accession>
<gene>
    <name evidence="1" type="ORF">QAD02_009849</name>
</gene>
<evidence type="ECO:0000313" key="1">
    <source>
        <dbReference type="EMBL" id="KAJ8668186.1"/>
    </source>
</evidence>